<dbReference type="AlphaFoldDB" id="A0A0R1K7J6"/>
<sequence>MNEEVNNLCTILHFDTKFKATHDFEGRVLPFFTRNPERIKYTNGFSPVVGVVARVVNDKNAELNQETLNSRDPLIDTRIDKSIVDQLFSPDVYRAMPSSKLLQYLPLSEGKDRTGEILLGKFLVDLLNLKNNQLFIASFSDTEPTNLYERVVFEELETTEVMQKSKPNHFEFYDGGYYENLFKQDVQRLMQDRGYYYDHISELLRFYYFIYVSQTIVRISDTEANNTITPLYFALENEPVSRSRQAVRAGYSMVYQHGQDLLTDVDVLNYLNALIPDENHFFWKNQILASDFDYHHVLYDNLMEFLPLFARNLDAAITEGVNFNFPDLKTAVDGLRRLLARRSDANRATSARYAKSFEEIAQQGFVRQHGRLGRTFSLSNHMVLLLTTAIVGKGKLPLNFVFEELKKRGVYFDRMTRNRIIALFEQANILEKLSDSGDAQYVRGIL</sequence>
<accession>A0A0R1K7J6</accession>
<dbReference type="Proteomes" id="UP000051162">
    <property type="component" value="Unassembled WGS sequence"/>
</dbReference>
<evidence type="ECO:0000313" key="1">
    <source>
        <dbReference type="EMBL" id="KRK76305.1"/>
    </source>
</evidence>
<keyword evidence="2" id="KW-1185">Reference proteome</keyword>
<proteinExistence type="predicted"/>
<organism evidence="1 2">
    <name type="scientific">Levilactobacillus namurensis DSM 19117</name>
    <dbReference type="NCBI Taxonomy" id="1423773"/>
    <lineage>
        <taxon>Bacteria</taxon>
        <taxon>Bacillati</taxon>
        <taxon>Bacillota</taxon>
        <taxon>Bacilli</taxon>
        <taxon>Lactobacillales</taxon>
        <taxon>Lactobacillaceae</taxon>
        <taxon>Levilactobacillus</taxon>
    </lineage>
</organism>
<evidence type="ECO:0000313" key="2">
    <source>
        <dbReference type="Proteomes" id="UP000051162"/>
    </source>
</evidence>
<protein>
    <recommendedName>
        <fullName evidence="3">DNA phosphorothioation-dependent restriction protein DptG</fullName>
    </recommendedName>
</protein>
<dbReference type="EMBL" id="AZDT01000021">
    <property type="protein sequence ID" value="KRK76305.1"/>
    <property type="molecule type" value="Genomic_DNA"/>
</dbReference>
<dbReference type="OrthoDB" id="2590988at2"/>
<dbReference type="STRING" id="1423773.FD30_GL001477"/>
<evidence type="ECO:0008006" key="3">
    <source>
        <dbReference type="Google" id="ProtNLM"/>
    </source>
</evidence>
<gene>
    <name evidence="1" type="ORF">FD30_GL001477</name>
</gene>
<comment type="caution">
    <text evidence="1">The sequence shown here is derived from an EMBL/GenBank/DDBJ whole genome shotgun (WGS) entry which is preliminary data.</text>
</comment>
<dbReference type="NCBIfam" id="TIGR03236">
    <property type="entry name" value="dnd_assoc_1"/>
    <property type="match status" value="1"/>
</dbReference>
<name>A0A0R1K7J6_9LACO</name>
<dbReference type="RefSeq" id="WP_056944044.1">
    <property type="nucleotide sequence ID" value="NZ_AZDT01000021.1"/>
</dbReference>
<dbReference type="GeneID" id="84781944"/>
<dbReference type="PATRIC" id="fig|1423773.3.peg.1514"/>
<dbReference type="InterPro" id="IPR017645">
    <property type="entry name" value="Dnd_assoc_1"/>
</dbReference>
<reference evidence="1 2" key="1">
    <citation type="journal article" date="2015" name="Genome Announc.">
        <title>Expanding the biotechnology potential of lactobacilli through comparative genomics of 213 strains and associated genera.</title>
        <authorList>
            <person name="Sun Z."/>
            <person name="Harris H.M."/>
            <person name="McCann A."/>
            <person name="Guo C."/>
            <person name="Argimon S."/>
            <person name="Zhang W."/>
            <person name="Yang X."/>
            <person name="Jeffery I.B."/>
            <person name="Cooney J.C."/>
            <person name="Kagawa T.F."/>
            <person name="Liu W."/>
            <person name="Song Y."/>
            <person name="Salvetti E."/>
            <person name="Wrobel A."/>
            <person name="Rasinkangas P."/>
            <person name="Parkhill J."/>
            <person name="Rea M.C."/>
            <person name="O'Sullivan O."/>
            <person name="Ritari J."/>
            <person name="Douillard F.P."/>
            <person name="Paul Ross R."/>
            <person name="Yang R."/>
            <person name="Briner A.E."/>
            <person name="Felis G.E."/>
            <person name="de Vos W.M."/>
            <person name="Barrangou R."/>
            <person name="Klaenhammer T.R."/>
            <person name="Caufield P.W."/>
            <person name="Cui Y."/>
            <person name="Zhang H."/>
            <person name="O'Toole P.W."/>
        </authorList>
    </citation>
    <scope>NUCLEOTIDE SEQUENCE [LARGE SCALE GENOMIC DNA]</scope>
    <source>
        <strain evidence="1 2">DSM 19117</strain>
    </source>
</reference>